<dbReference type="PANTHER" id="PTHR47966:SF22">
    <property type="entry name" value="PEPSIN A-3-RELATED"/>
    <property type="match status" value="1"/>
</dbReference>
<comment type="similarity">
    <text evidence="2 10">Belongs to the peptidase A1 family.</text>
</comment>
<keyword evidence="14" id="KW-1185">Reference proteome</keyword>
<dbReference type="Pfam" id="PF07966">
    <property type="entry name" value="A1_Propeptide"/>
    <property type="match status" value="1"/>
</dbReference>
<dbReference type="GeneTree" id="ENSGT00940000155036"/>
<keyword evidence="4 10" id="KW-0645">Protease</keyword>
<dbReference type="Ensembl" id="ENSCPBT00000017683.1">
    <property type="protein sequence ID" value="ENSCPBP00000014917.1"/>
    <property type="gene ID" value="ENSCPBG00000011066.1"/>
</dbReference>
<feature type="disulfide bond" evidence="9">
    <location>
        <begin position="105"/>
        <end position="110"/>
    </location>
</feature>
<evidence type="ECO:0000256" key="4">
    <source>
        <dbReference type="ARBA" id="ARBA00022670"/>
    </source>
</evidence>
<name>A0A8C3FW68_CHRPI</name>
<evidence type="ECO:0000259" key="12">
    <source>
        <dbReference type="PROSITE" id="PS51767"/>
    </source>
</evidence>
<evidence type="ECO:0000256" key="11">
    <source>
        <dbReference type="SAM" id="SignalP"/>
    </source>
</evidence>
<dbReference type="SUPFAM" id="SSF50630">
    <property type="entry name" value="Acid proteases"/>
    <property type="match status" value="1"/>
</dbReference>
<proteinExistence type="inferred from homology"/>
<keyword evidence="11" id="KW-0732">Signal</keyword>
<evidence type="ECO:0000256" key="2">
    <source>
        <dbReference type="ARBA" id="ARBA00007447"/>
    </source>
</evidence>
<keyword evidence="8 9" id="KW-1015">Disulfide bond</keyword>
<protein>
    <recommendedName>
        <fullName evidence="3">pepsin A</fullName>
        <ecNumber evidence="3">3.4.23.1</ecNumber>
    </recommendedName>
</protein>
<dbReference type="PROSITE" id="PS00141">
    <property type="entry name" value="ASP_PROTEASE"/>
    <property type="match status" value="2"/>
</dbReference>
<organism evidence="13 14">
    <name type="scientific">Chrysemys picta bellii</name>
    <name type="common">Western painted turtle</name>
    <name type="synonym">Emys bellii</name>
    <dbReference type="NCBI Taxonomy" id="8478"/>
    <lineage>
        <taxon>Eukaryota</taxon>
        <taxon>Metazoa</taxon>
        <taxon>Chordata</taxon>
        <taxon>Craniata</taxon>
        <taxon>Vertebrata</taxon>
        <taxon>Euteleostomi</taxon>
        <taxon>Archelosauria</taxon>
        <taxon>Testudinata</taxon>
        <taxon>Testudines</taxon>
        <taxon>Cryptodira</taxon>
        <taxon>Durocryptodira</taxon>
        <taxon>Testudinoidea</taxon>
        <taxon>Emydidae</taxon>
        <taxon>Chrysemys</taxon>
    </lineage>
</organism>
<evidence type="ECO:0000256" key="9">
    <source>
        <dbReference type="PIRSR" id="PIRSR601461-2"/>
    </source>
</evidence>
<accession>A0A8C3FW68</accession>
<sequence length="375" mass="40170">MKWLLLLSLVAISQCRVTKVSLKKGKSLRQNLKEHGLLEDFLKKHPYNLASKYFPSLSSEFASEPLTNYMDVDYYGTISIGTPAQDFTVIFDTGSSNLWVPSVYCSSEACTNHNKFNPSDSSTYQATSQNLSIQYGTGSMTGILAYDTVQVGGIVDTKQIFGLSETEPGSTFYYAPFDGILGLAFPSIASSDATPVFDNMMNEGLVSQDLFSVYLISKNHPTGLSLLARGLSGNEIESVHRDTIACSGGCQAIIDTGTSLLAGPPTGISNINSYIGASDGTISCSAMSSLPNIVFTINGIEFPVPASAYIIDVSVLLRKPPRGLLGMGTWASGRIFLPHYKSLLSSGEEQVSCFNSTQQHQLVGGTGSGEAQIHL</sequence>
<evidence type="ECO:0000313" key="14">
    <source>
        <dbReference type="Proteomes" id="UP000694380"/>
    </source>
</evidence>
<evidence type="ECO:0000256" key="1">
    <source>
        <dbReference type="ARBA" id="ARBA00002318"/>
    </source>
</evidence>
<reference evidence="13" key="1">
    <citation type="submission" date="2025-08" db="UniProtKB">
        <authorList>
            <consortium name="Ensembl"/>
        </authorList>
    </citation>
    <scope>IDENTIFICATION</scope>
</reference>
<evidence type="ECO:0000256" key="8">
    <source>
        <dbReference type="ARBA" id="ARBA00023157"/>
    </source>
</evidence>
<evidence type="ECO:0000256" key="5">
    <source>
        <dbReference type="ARBA" id="ARBA00022750"/>
    </source>
</evidence>
<dbReference type="EC" id="3.4.23.1" evidence="3"/>
<feature type="chain" id="PRO_5034412674" description="pepsin A" evidence="11">
    <location>
        <begin position="16"/>
        <end position="375"/>
    </location>
</feature>
<dbReference type="InterPro" id="IPR012848">
    <property type="entry name" value="Aspartic_peptidase_N"/>
</dbReference>
<dbReference type="InterPro" id="IPR001969">
    <property type="entry name" value="Aspartic_peptidase_AS"/>
</dbReference>
<dbReference type="GO" id="GO:0007586">
    <property type="term" value="P:digestion"/>
    <property type="evidence" value="ECO:0007669"/>
    <property type="project" value="UniProtKB-KW"/>
</dbReference>
<dbReference type="AlphaFoldDB" id="A0A8C3FW68"/>
<keyword evidence="7 10" id="KW-0378">Hydrolase</keyword>
<reference evidence="13" key="2">
    <citation type="submission" date="2025-09" db="UniProtKB">
        <authorList>
            <consortium name="Ensembl"/>
        </authorList>
    </citation>
    <scope>IDENTIFICATION</scope>
</reference>
<dbReference type="Gene3D" id="6.10.140.60">
    <property type="match status" value="1"/>
</dbReference>
<dbReference type="Gene3D" id="2.40.70.10">
    <property type="entry name" value="Acid Proteases"/>
    <property type="match status" value="3"/>
</dbReference>
<evidence type="ECO:0000313" key="13">
    <source>
        <dbReference type="Ensembl" id="ENSCPBP00000014917.1"/>
    </source>
</evidence>
<dbReference type="Pfam" id="PF00026">
    <property type="entry name" value="Asp"/>
    <property type="match status" value="2"/>
</dbReference>
<evidence type="ECO:0000256" key="7">
    <source>
        <dbReference type="ARBA" id="ARBA00022801"/>
    </source>
</evidence>
<dbReference type="PROSITE" id="PS51767">
    <property type="entry name" value="PEPTIDASE_A1"/>
    <property type="match status" value="1"/>
</dbReference>
<keyword evidence="5 10" id="KW-0064">Aspartyl protease</keyword>
<dbReference type="InterPro" id="IPR001461">
    <property type="entry name" value="Aspartic_peptidase_A1"/>
</dbReference>
<dbReference type="InterPro" id="IPR033121">
    <property type="entry name" value="PEPTIDASE_A1"/>
</dbReference>
<evidence type="ECO:0000256" key="6">
    <source>
        <dbReference type="ARBA" id="ARBA00022757"/>
    </source>
</evidence>
<dbReference type="PANTHER" id="PTHR47966">
    <property type="entry name" value="BETA-SITE APP-CLEAVING ENZYME, ISOFORM A-RELATED"/>
    <property type="match status" value="1"/>
</dbReference>
<dbReference type="GO" id="GO:0004190">
    <property type="term" value="F:aspartic-type endopeptidase activity"/>
    <property type="evidence" value="ECO:0007669"/>
    <property type="project" value="UniProtKB-KW"/>
</dbReference>
<dbReference type="Proteomes" id="UP000694380">
    <property type="component" value="Unplaced"/>
</dbReference>
<keyword evidence="6" id="KW-0222">Digestion</keyword>
<dbReference type="InterPro" id="IPR021109">
    <property type="entry name" value="Peptidase_aspartic_dom_sf"/>
</dbReference>
<dbReference type="FunFam" id="2.40.70.10:FF:000004">
    <property type="entry name" value="Pepsin A"/>
    <property type="match status" value="1"/>
</dbReference>
<feature type="domain" description="Peptidase A1" evidence="12">
    <location>
        <begin position="74"/>
        <end position="354"/>
    </location>
</feature>
<evidence type="ECO:0000256" key="10">
    <source>
        <dbReference type="RuleBase" id="RU000454"/>
    </source>
</evidence>
<dbReference type="GO" id="GO:0006508">
    <property type="term" value="P:proteolysis"/>
    <property type="evidence" value="ECO:0007669"/>
    <property type="project" value="UniProtKB-KW"/>
</dbReference>
<feature type="signal peptide" evidence="11">
    <location>
        <begin position="1"/>
        <end position="15"/>
    </location>
</feature>
<comment type="function">
    <text evidence="1">Shows particularly broad specificity; although bonds involving phenylalanine and leucine are preferred, many others are also cleaved to some extent.</text>
</comment>
<evidence type="ECO:0000256" key="3">
    <source>
        <dbReference type="ARBA" id="ARBA00011924"/>
    </source>
</evidence>
<dbReference type="PRINTS" id="PR00792">
    <property type="entry name" value="PEPSIN"/>
</dbReference>